<organism evidence="2 3">
    <name type="scientific">Mycobacterium simiae</name>
    <name type="common">Mycobacterium habana</name>
    <dbReference type="NCBI Taxonomy" id="1784"/>
    <lineage>
        <taxon>Bacteria</taxon>
        <taxon>Bacillati</taxon>
        <taxon>Actinomycetota</taxon>
        <taxon>Actinomycetes</taxon>
        <taxon>Mycobacteriales</taxon>
        <taxon>Mycobacteriaceae</taxon>
        <taxon>Mycobacterium</taxon>
        <taxon>Mycobacterium simiae complex</taxon>
    </lineage>
</organism>
<dbReference type="OrthoDB" id="9786278at2"/>
<feature type="domain" description="HEPN AbiJ-N-terminal" evidence="1">
    <location>
        <begin position="12"/>
        <end position="152"/>
    </location>
</feature>
<sequence>MPDESNRGRRPTFSQRYGYTEFDTVVQLEALNDRTRTDLWNYFVYTKYLDRPYTDKDGLLIWCNHLGLPRHGYQFNDLANRLSTILMQGQWYEVFDLIEFFASNTPDFRRNDLAELVNSILELNRVGYRLTNTSIAPITNATELTAVNTAIESALTNAAGHIKKAVALFAVRDNPNYSKAVQEAMSGAEAAAYELSYGQAQTLADSLDFVANRLPNKMHPALIEGWKLLSGFTSDSGGIRHAAKGDTVEPDQALTLYFIVTCSAFVNLVTSMVAKRPNRSLSESS</sequence>
<evidence type="ECO:0000313" key="3">
    <source>
        <dbReference type="Proteomes" id="UP000324701"/>
    </source>
</evidence>
<dbReference type="Pfam" id="PF18863">
    <property type="entry name" value="AbiJ_NTD4"/>
    <property type="match status" value="1"/>
</dbReference>
<accession>A0A5B1BIN3</accession>
<evidence type="ECO:0000313" key="2">
    <source>
        <dbReference type="EMBL" id="KAA1248226.1"/>
    </source>
</evidence>
<dbReference type="AlphaFoldDB" id="A0A5B1BIN3"/>
<gene>
    <name evidence="2" type="ORF">F0Q45_21770</name>
</gene>
<protein>
    <recommendedName>
        <fullName evidence="1">HEPN AbiJ-N-terminal domain-containing protein</fullName>
    </recommendedName>
</protein>
<dbReference type="RefSeq" id="WP_149655900.1">
    <property type="nucleotide sequence ID" value="NZ_VTZN01000183.1"/>
</dbReference>
<evidence type="ECO:0000259" key="1">
    <source>
        <dbReference type="Pfam" id="PF18863"/>
    </source>
</evidence>
<reference evidence="2 3" key="1">
    <citation type="submission" date="2019-09" db="EMBL/GenBank/DDBJ databases">
        <title>Report of infection by Mycobacterium simiae a patient suffering from pulmonary tuberculosis.</title>
        <authorList>
            <person name="Mohanty P.S."/>
            <person name="Bansal A.K."/>
            <person name="Singh H."/>
            <person name="Sharma S."/>
            <person name="Patil S.A."/>
            <person name="Upadhaya P."/>
            <person name="Singh P.K."/>
            <person name="Kumar D."/>
            <person name="Kumar S."/>
            <person name="Singh R.K."/>
            <person name="Chaudhary B."/>
        </authorList>
    </citation>
    <scope>NUCLEOTIDE SEQUENCE [LARGE SCALE GENOMIC DNA]</scope>
    <source>
        <strain evidence="2 3">JAL-560-SIM</strain>
    </source>
</reference>
<dbReference type="Proteomes" id="UP000324701">
    <property type="component" value="Unassembled WGS sequence"/>
</dbReference>
<dbReference type="EMBL" id="VTZN01000183">
    <property type="protein sequence ID" value="KAA1248226.1"/>
    <property type="molecule type" value="Genomic_DNA"/>
</dbReference>
<comment type="caution">
    <text evidence="2">The sequence shown here is derived from an EMBL/GenBank/DDBJ whole genome shotgun (WGS) entry which is preliminary data.</text>
</comment>
<proteinExistence type="predicted"/>
<name>A0A5B1BIN3_MYCSI</name>
<dbReference type="InterPro" id="IPR049503">
    <property type="entry name" value="AbiJ_NTD4"/>
</dbReference>
<keyword evidence="3" id="KW-1185">Reference proteome</keyword>